<accession>A0AAE1QA11</accession>
<gene>
    <name evidence="1" type="ORF">Pmani_006333</name>
</gene>
<reference evidence="1" key="1">
    <citation type="submission" date="2023-11" db="EMBL/GenBank/DDBJ databases">
        <title>Genome assemblies of two species of porcelain crab, Petrolisthes cinctipes and Petrolisthes manimaculis (Anomura: Porcellanidae).</title>
        <authorList>
            <person name="Angst P."/>
        </authorList>
    </citation>
    <scope>NUCLEOTIDE SEQUENCE</scope>
    <source>
        <strain evidence="1">PB745_02</strain>
        <tissue evidence="1">Gill</tissue>
    </source>
</reference>
<comment type="caution">
    <text evidence="1">The sequence shown here is derived from an EMBL/GenBank/DDBJ whole genome shotgun (WGS) entry which is preliminary data.</text>
</comment>
<keyword evidence="2" id="KW-1185">Reference proteome</keyword>
<dbReference type="Proteomes" id="UP001292094">
    <property type="component" value="Unassembled WGS sequence"/>
</dbReference>
<sequence length="131" mass="14693">MLLIRVNRLASALIAQDCRWRTLGLLHKTGVGRRLLLRPGFEVIGGKKMTGKGNEPQVGCGCGRGGNLEVSDRRDVQCVWRRGEHKEKRPTPPPASQPLRLHSLHNRQQVSRFMTAHITQQLTTKQTIRAG</sequence>
<name>A0AAE1QA11_9EUCA</name>
<evidence type="ECO:0000313" key="1">
    <source>
        <dbReference type="EMBL" id="KAK4322935.1"/>
    </source>
</evidence>
<proteinExistence type="predicted"/>
<protein>
    <submittedName>
        <fullName evidence="1">Uncharacterized protein</fullName>
    </submittedName>
</protein>
<dbReference type="EMBL" id="JAWZYT010000485">
    <property type="protein sequence ID" value="KAK4322935.1"/>
    <property type="molecule type" value="Genomic_DNA"/>
</dbReference>
<organism evidence="1 2">
    <name type="scientific">Petrolisthes manimaculis</name>
    <dbReference type="NCBI Taxonomy" id="1843537"/>
    <lineage>
        <taxon>Eukaryota</taxon>
        <taxon>Metazoa</taxon>
        <taxon>Ecdysozoa</taxon>
        <taxon>Arthropoda</taxon>
        <taxon>Crustacea</taxon>
        <taxon>Multicrustacea</taxon>
        <taxon>Malacostraca</taxon>
        <taxon>Eumalacostraca</taxon>
        <taxon>Eucarida</taxon>
        <taxon>Decapoda</taxon>
        <taxon>Pleocyemata</taxon>
        <taxon>Anomura</taxon>
        <taxon>Galatheoidea</taxon>
        <taxon>Porcellanidae</taxon>
        <taxon>Petrolisthes</taxon>
    </lineage>
</organism>
<dbReference type="AlphaFoldDB" id="A0AAE1QA11"/>
<evidence type="ECO:0000313" key="2">
    <source>
        <dbReference type="Proteomes" id="UP001292094"/>
    </source>
</evidence>